<dbReference type="SMART" id="SM00913">
    <property type="entry name" value="IBN_N"/>
    <property type="match status" value="1"/>
</dbReference>
<reference evidence="7 8" key="1">
    <citation type="submission" date="2024-06" db="EMBL/GenBank/DDBJ databases">
        <authorList>
            <person name="Kraege A."/>
            <person name="Thomma B."/>
        </authorList>
    </citation>
    <scope>NUCLEOTIDE SEQUENCE [LARGE SCALE GENOMIC DNA]</scope>
</reference>
<sequence>MDVMDQADVDVEAVYSCITGTFNPDSSVRSPAETKLRTWEEDASPGFLLSLVKILEGCPDEAIRLVASILAKNAVGSSWRKTLGSREWSKVPDQEKAAVRSAAARLLLSEESHRVSVQLGLLITNIARFDFPGQWPSLLSDLGGAAAWGSPMHAVAKLRMLFTLKNVLRALRSKRFVVEAPSSVAGLSPEDLKPLTDRIAQERKLMHGRTEELFPAAVDEWQQHFAAVLQGSPDWEVRGALGNRWLFVLRELLQLLPSWDSVRPDVKRFLEAAQQASQASVSMIAGPEGDRRAALCAITFERIGQCVLAALDKQPIEFAAFLPQFLRLYGHTAIIAMDAAALRRVRSKTRVLLTRFLARALLCPIFSQEWIDKRSKVREGEPKLDMEGPKAAAAALNEMMSAEQCGLLVEAIINKYIVLSAEELQEWQENPEGHVRSMDVETGPDADTPRPCGLALLLCMIERGRAPAETALVGYATRLQAQTSLEACLAREACYRVIGEITPLPEQINFVSWYQSELQSLLQARLCTAFLQTSHCARRTAGNLHNGADSLQQRVLVARAAWLVGACGGELPPPLWGEALVHLIRHMGSPDLVLALSSVSAMLSLLSVFIEQQHAIKEAGERGKDELHARMLLYLSPSAARAKDPSFIQEHNARAAVLVQHGSALLPALFALVQRLEEVESKVRVLQLVSVSIEALGDAAGPLLGSVAGALPMVWGGATDAAEGAETGAVARMHSALIAVVAHLLTRLGAQALNETQFQSMLWRLLGHALDLSNPESDTLVEEALRLLVSVLNCTTTFMPALQELLPQLMTILRRGRDSAAVYGILEGYLLLGGVAVLQGYEATLAAALQSTLSKLLQTLMSPPQPAQPAGSPPSRPGPNGATLSPELTNEAMAAASLTDVLLRLTGEAGYSFVEPIVRGVMAVLTSPPYREDSVPQRLITLAEGLFEVVSHALSLRPPALPAMLPADAQSQSHFFDLWLTAAQISYIEEVLGHPAMASMGRMRRRMAVCSLLQLTGAQLCPVLLELKHVAQIMTLAMRALKETEQFEEDRQDVQKAVEEMQSPADGRPQAVMLRRMQLAQADPLFSFDLAASVRTALHLACQRHSQQQVLEAVEWTDSPVSAELRAMLNDGMSNN</sequence>
<evidence type="ECO:0000256" key="4">
    <source>
        <dbReference type="ARBA" id="ARBA00023242"/>
    </source>
</evidence>
<evidence type="ECO:0000256" key="3">
    <source>
        <dbReference type="ARBA" id="ARBA00022448"/>
    </source>
</evidence>
<accession>A0ABP1FMD5</accession>
<evidence type="ECO:0000259" key="6">
    <source>
        <dbReference type="PROSITE" id="PS50166"/>
    </source>
</evidence>
<comment type="similarity">
    <text evidence="2">Belongs to the importin beta family.</text>
</comment>
<feature type="domain" description="Importin N-terminal" evidence="6">
    <location>
        <begin position="32"/>
        <end position="109"/>
    </location>
</feature>
<comment type="subcellular location">
    <subcellularLocation>
        <location evidence="1">Nucleus</location>
    </subcellularLocation>
</comment>
<dbReference type="InterPro" id="IPR011989">
    <property type="entry name" value="ARM-like"/>
</dbReference>
<protein>
    <submittedName>
        <fullName evidence="7">G3269 protein</fullName>
    </submittedName>
</protein>
<gene>
    <name evidence="7" type="primary">g3269</name>
    <name evidence="7" type="ORF">VP750_LOCUS2792</name>
</gene>
<dbReference type="InterPro" id="IPR016024">
    <property type="entry name" value="ARM-type_fold"/>
</dbReference>
<evidence type="ECO:0000313" key="8">
    <source>
        <dbReference type="Proteomes" id="UP001497392"/>
    </source>
</evidence>
<dbReference type="EMBL" id="CAXHTA020000005">
    <property type="protein sequence ID" value="CAL5221133.1"/>
    <property type="molecule type" value="Genomic_DNA"/>
</dbReference>
<dbReference type="PROSITE" id="PS50166">
    <property type="entry name" value="IMPORTIN_B_NT"/>
    <property type="match status" value="1"/>
</dbReference>
<feature type="region of interest" description="Disordered" evidence="5">
    <location>
        <begin position="861"/>
        <end position="886"/>
    </location>
</feature>
<organism evidence="7 8">
    <name type="scientific">Coccomyxa viridis</name>
    <dbReference type="NCBI Taxonomy" id="1274662"/>
    <lineage>
        <taxon>Eukaryota</taxon>
        <taxon>Viridiplantae</taxon>
        <taxon>Chlorophyta</taxon>
        <taxon>core chlorophytes</taxon>
        <taxon>Trebouxiophyceae</taxon>
        <taxon>Trebouxiophyceae incertae sedis</taxon>
        <taxon>Coccomyxaceae</taxon>
        <taxon>Coccomyxa</taxon>
    </lineage>
</organism>
<feature type="compositionally biased region" description="Pro residues" evidence="5">
    <location>
        <begin position="863"/>
        <end position="877"/>
    </location>
</feature>
<dbReference type="InterPro" id="IPR058669">
    <property type="entry name" value="TPR_IPO7/11-like"/>
</dbReference>
<dbReference type="SUPFAM" id="SSF48371">
    <property type="entry name" value="ARM repeat"/>
    <property type="match status" value="1"/>
</dbReference>
<keyword evidence="3" id="KW-0813">Transport</keyword>
<comment type="caution">
    <text evidence="7">The sequence shown here is derived from an EMBL/GenBank/DDBJ whole genome shotgun (WGS) entry which is preliminary data.</text>
</comment>
<dbReference type="InterPro" id="IPR001494">
    <property type="entry name" value="Importin-beta_N"/>
</dbReference>
<evidence type="ECO:0000313" key="7">
    <source>
        <dbReference type="EMBL" id="CAL5221133.1"/>
    </source>
</evidence>
<proteinExistence type="inferred from homology"/>
<dbReference type="Proteomes" id="UP001497392">
    <property type="component" value="Unassembled WGS sequence"/>
</dbReference>
<dbReference type="Pfam" id="PF25758">
    <property type="entry name" value="TPR_IPO11"/>
    <property type="match status" value="1"/>
</dbReference>
<keyword evidence="8" id="KW-1185">Reference proteome</keyword>
<keyword evidence="4" id="KW-0539">Nucleus</keyword>
<dbReference type="Gene3D" id="1.25.10.10">
    <property type="entry name" value="Leucine-rich Repeat Variant"/>
    <property type="match status" value="1"/>
</dbReference>
<name>A0ABP1FMD5_9CHLO</name>
<dbReference type="Pfam" id="PF03810">
    <property type="entry name" value="IBN_N"/>
    <property type="match status" value="1"/>
</dbReference>
<dbReference type="PANTHER" id="PTHR10997:SF70">
    <property type="entry name" value="IMPORTIN N-TERMINAL DOMAIN-CONTAINING PROTEIN"/>
    <property type="match status" value="1"/>
</dbReference>
<evidence type="ECO:0000256" key="2">
    <source>
        <dbReference type="ARBA" id="ARBA00007991"/>
    </source>
</evidence>
<dbReference type="PANTHER" id="PTHR10997">
    <property type="entry name" value="IMPORTIN-7, 8, 11"/>
    <property type="match status" value="1"/>
</dbReference>
<evidence type="ECO:0000256" key="1">
    <source>
        <dbReference type="ARBA" id="ARBA00004123"/>
    </source>
</evidence>
<evidence type="ECO:0000256" key="5">
    <source>
        <dbReference type="SAM" id="MobiDB-lite"/>
    </source>
</evidence>